<dbReference type="VEuPathDB" id="AmoebaDB:FDP41_006340"/>
<feature type="compositionally biased region" description="Basic and acidic residues" evidence="6">
    <location>
        <begin position="2547"/>
        <end position="2560"/>
    </location>
</feature>
<dbReference type="Pfam" id="PF23188">
    <property type="entry name" value="THU_Piezo1"/>
    <property type="match status" value="1"/>
</dbReference>
<evidence type="ECO:0000256" key="4">
    <source>
        <dbReference type="ARBA" id="ARBA00022989"/>
    </source>
</evidence>
<feature type="transmembrane region" description="Helical" evidence="7">
    <location>
        <begin position="1627"/>
        <end position="1646"/>
    </location>
</feature>
<feature type="compositionally biased region" description="Polar residues" evidence="6">
    <location>
        <begin position="2506"/>
        <end position="2526"/>
    </location>
</feature>
<feature type="transmembrane region" description="Helical" evidence="7">
    <location>
        <begin position="1456"/>
        <end position="1474"/>
    </location>
</feature>
<protein>
    <submittedName>
        <fullName evidence="11">Uncharacterized protein</fullName>
    </submittedName>
</protein>
<dbReference type="GO" id="GO:0005261">
    <property type="term" value="F:monoatomic cation channel activity"/>
    <property type="evidence" value="ECO:0007669"/>
    <property type="project" value="TreeGrafter"/>
</dbReference>
<dbReference type="InterPro" id="IPR056770">
    <property type="entry name" value="Piezo_THU9_anchor"/>
</dbReference>
<evidence type="ECO:0000259" key="9">
    <source>
        <dbReference type="Pfam" id="PF23188"/>
    </source>
</evidence>
<feature type="transmembrane region" description="Helical" evidence="7">
    <location>
        <begin position="1103"/>
        <end position="1122"/>
    </location>
</feature>
<feature type="transmembrane region" description="Helical" evidence="7">
    <location>
        <begin position="1785"/>
        <end position="1804"/>
    </location>
</feature>
<feature type="transmembrane region" description="Helical" evidence="7">
    <location>
        <begin position="1384"/>
        <end position="1402"/>
    </location>
</feature>
<feature type="transmembrane region" description="Helical" evidence="7">
    <location>
        <begin position="462"/>
        <end position="482"/>
    </location>
</feature>
<feature type="region of interest" description="Disordered" evidence="6">
    <location>
        <begin position="1278"/>
        <end position="1297"/>
    </location>
</feature>
<feature type="transmembrane region" description="Helical" evidence="7">
    <location>
        <begin position="979"/>
        <end position="1001"/>
    </location>
</feature>
<feature type="region of interest" description="Disordered" evidence="6">
    <location>
        <begin position="2169"/>
        <end position="2188"/>
    </location>
</feature>
<feature type="transmembrane region" description="Helical" evidence="7">
    <location>
        <begin position="761"/>
        <end position="781"/>
    </location>
</feature>
<dbReference type="VEuPathDB" id="AmoebaDB:NfTy_076500"/>
<dbReference type="GO" id="GO:0042391">
    <property type="term" value="P:regulation of membrane potential"/>
    <property type="evidence" value="ECO:0007669"/>
    <property type="project" value="TreeGrafter"/>
</dbReference>
<dbReference type="EMBL" id="VFQX01000051">
    <property type="protein sequence ID" value="KAF0974866.1"/>
    <property type="molecule type" value="Genomic_DNA"/>
</dbReference>
<feature type="transmembrane region" description="Helical" evidence="7">
    <location>
        <begin position="2830"/>
        <end position="2848"/>
    </location>
</feature>
<comment type="similarity">
    <text evidence="2">Belongs to the PIEZO (TC 1.A.75) family.</text>
</comment>
<feature type="transmembrane region" description="Helical" evidence="7">
    <location>
        <begin position="237"/>
        <end position="262"/>
    </location>
</feature>
<accession>A0A6A5BJ77</accession>
<keyword evidence="4 7" id="KW-1133">Transmembrane helix</keyword>
<evidence type="ECO:0000256" key="2">
    <source>
        <dbReference type="ARBA" id="ARBA00007821"/>
    </source>
</evidence>
<keyword evidence="5 7" id="KW-0472">Membrane</keyword>
<feature type="compositionally biased region" description="Basic and acidic residues" evidence="6">
    <location>
        <begin position="1278"/>
        <end position="1295"/>
    </location>
</feature>
<feature type="domain" description="Piezo THU9 and anchor" evidence="10">
    <location>
        <begin position="2613"/>
        <end position="2849"/>
    </location>
</feature>
<dbReference type="Pfam" id="PF12166">
    <property type="entry name" value="Piezo_cap"/>
    <property type="match status" value="1"/>
</dbReference>
<name>A0A6A5BJ77_NAEFO</name>
<evidence type="ECO:0000313" key="12">
    <source>
        <dbReference type="Proteomes" id="UP000444721"/>
    </source>
</evidence>
<feature type="transmembrane region" description="Helical" evidence="7">
    <location>
        <begin position="1167"/>
        <end position="1186"/>
    </location>
</feature>
<dbReference type="InterPro" id="IPR056768">
    <property type="entry name" value="THU_Piezo"/>
</dbReference>
<feature type="transmembrane region" description="Helical" evidence="7">
    <location>
        <begin position="2711"/>
        <end position="2733"/>
    </location>
</feature>
<evidence type="ECO:0000256" key="3">
    <source>
        <dbReference type="ARBA" id="ARBA00022692"/>
    </source>
</evidence>
<feature type="transmembrane region" description="Helical" evidence="7">
    <location>
        <begin position="1244"/>
        <end position="1265"/>
    </location>
</feature>
<dbReference type="InterPro" id="IPR031334">
    <property type="entry name" value="Piezo_cap_dom"/>
</dbReference>
<feature type="transmembrane region" description="Helical" evidence="7">
    <location>
        <begin position="150"/>
        <end position="169"/>
    </location>
</feature>
<feature type="transmembrane region" description="Helical" evidence="7">
    <location>
        <begin position="1840"/>
        <end position="1860"/>
    </location>
</feature>
<comment type="caution">
    <text evidence="11">The sequence shown here is derived from an EMBL/GenBank/DDBJ whole genome shotgun (WGS) entry which is preliminary data.</text>
</comment>
<feature type="transmembrane region" description="Helical" evidence="7">
    <location>
        <begin position="190"/>
        <end position="211"/>
    </location>
</feature>
<feature type="transmembrane region" description="Helical" evidence="7">
    <location>
        <begin position="955"/>
        <end position="972"/>
    </location>
</feature>
<feature type="transmembrane region" description="Helical" evidence="7">
    <location>
        <begin position="1347"/>
        <end position="1372"/>
    </location>
</feature>
<proteinExistence type="inferred from homology"/>
<feature type="transmembrane region" description="Helical" evidence="7">
    <location>
        <begin position="118"/>
        <end position="138"/>
    </location>
</feature>
<feature type="domain" description="Piezo transmembrane helical unit" evidence="9">
    <location>
        <begin position="2354"/>
        <end position="2474"/>
    </location>
</feature>
<feature type="transmembrane region" description="Helical" evidence="7">
    <location>
        <begin position="2684"/>
        <end position="2705"/>
    </location>
</feature>
<dbReference type="OrthoDB" id="303066at2759"/>
<dbReference type="PANTHER" id="PTHR13167:SF25">
    <property type="entry name" value="PIEZO-TYPE MECHANOSENSITIVE ION CHANNEL COMPONENT"/>
    <property type="match status" value="1"/>
</dbReference>
<gene>
    <name evidence="11" type="ORF">FDP41_006340</name>
</gene>
<feature type="domain" description="Piezo non-specific cation channel cap" evidence="8">
    <location>
        <begin position="2904"/>
        <end position="3187"/>
    </location>
</feature>
<feature type="region of interest" description="Disordered" evidence="6">
    <location>
        <begin position="2472"/>
        <end position="2563"/>
    </location>
</feature>
<evidence type="ECO:0000259" key="10">
    <source>
        <dbReference type="Pfam" id="PF24874"/>
    </source>
</evidence>
<evidence type="ECO:0000313" key="11">
    <source>
        <dbReference type="EMBL" id="KAF0974866.1"/>
    </source>
</evidence>
<feature type="compositionally biased region" description="Basic and acidic residues" evidence="6">
    <location>
        <begin position="806"/>
        <end position="821"/>
    </location>
</feature>
<keyword evidence="12" id="KW-1185">Reference proteome</keyword>
<organism evidence="11 12">
    <name type="scientific">Naegleria fowleri</name>
    <name type="common">Brain eating amoeba</name>
    <dbReference type="NCBI Taxonomy" id="5763"/>
    <lineage>
        <taxon>Eukaryota</taxon>
        <taxon>Discoba</taxon>
        <taxon>Heterolobosea</taxon>
        <taxon>Tetramitia</taxon>
        <taxon>Eutetramitia</taxon>
        <taxon>Vahlkampfiidae</taxon>
        <taxon>Naegleria</taxon>
    </lineage>
</organism>
<dbReference type="PANTHER" id="PTHR13167">
    <property type="entry name" value="PIEZO-TYPE MECHANOSENSITIVE ION CHANNEL COMPONENT"/>
    <property type="match status" value="1"/>
</dbReference>
<keyword evidence="3 7" id="KW-0812">Transmembrane</keyword>
<evidence type="ECO:0000256" key="6">
    <source>
        <dbReference type="SAM" id="MobiDB-lite"/>
    </source>
</evidence>
<feature type="transmembrane region" description="Helical" evidence="7">
    <location>
        <begin position="2653"/>
        <end position="2677"/>
    </location>
</feature>
<dbReference type="OMA" id="FLESHYC"/>
<evidence type="ECO:0000256" key="1">
    <source>
        <dbReference type="ARBA" id="ARBA00004141"/>
    </source>
</evidence>
<feature type="transmembrane region" description="Helical" evidence="7">
    <location>
        <begin position="1683"/>
        <end position="1703"/>
    </location>
</feature>
<feature type="region of interest" description="Disordered" evidence="6">
    <location>
        <begin position="798"/>
        <end position="826"/>
    </location>
</feature>
<feature type="transmembrane region" description="Helical" evidence="7">
    <location>
        <begin position="681"/>
        <end position="701"/>
    </location>
</feature>
<evidence type="ECO:0000256" key="5">
    <source>
        <dbReference type="ARBA" id="ARBA00023136"/>
    </source>
</evidence>
<sequence length="3194" mass="369023">MIPSSPLEVKRSSMMISSANEKNESIILGGIGDDDYDHDDTETTSKKPSTQLQQLFDMIQKEQGMIMEDSKSDVMSTVLNTSAGSSNIELQDDQSSIDQTSQTSLGALGQMKELSDEVLGGGFVLEVVTVVICVLYYLSSILAFAIRPSFINMGYLLIFFVHNLAPSYYPYFQRVPINRIWMMIPRYYTLILGFLLTLSCMIGHIVLSALANLDTDVENILRDVGFVKLSGKGLDQILMHVLPDCLLTIFSLLALIFLAVLWKKRRYLIRDGIPLKIKKALPTSIKGKVMILPEESRKSPAVKSLSITSSDNVEIEIGQPVETPYRMQTDDVVTDVVTTSNTTMGNAAQPKPEFIPKLPYATMNMWELPGVFAKKPKLITTTLENLKNKVENIGTMTNKSSKAASIHKKHISIHDFKVLLFTLSCMITACFYPGFVSIFYLLMSFLVITFASFNIKLKTGVTLSLFILNQAYSMLLLIFYFLTRFQYNSLATVGQFSKMILTDPYGKMAGFFDIDGNLKNFDYFSKYYTGYVFLGFILLTFILSCNFMSQYFAKLLEENNLKKQISKFLMEYSKKIMRRDVKENSDEYYEEIYYKSEYRRLVEIMETTAQTSTNSLFASSHRFRNFMLYYLQRSILYILMIALICVVLTVPSLSSLPYLLFMYLGLVLAPSSTLRPNKIMLFLLPICYFWSILYLSAQYVFQFPEFSAYSPKTTQMSDNVYNPSGSGGLIFYPTQGILYRVIVSTTVGAFITDISVSGRSIVLVLVLFGQLLLSLFLGLTLRVSLFSKLIDYENDVKNNTNNYTMKNEDDKPTTDHLERSPSKPRPISSAFYYESESDLGEVAASPLTDQTSNSYRESISMVDEKPPQIVVESVDMTELDKLKDEADNNLGEVDGEEKKQKNLEFIWEKTQQLARFIKVLILDYFWKVLLILFVRNSFYLSLIVCYFADLTSENADLLHAIYLIFCSTYFIFPNFARKTWILLVLYCQFVIIALYFFNVWYAPEIVDLPYEIIGFNPAFLTIDNMDKTNSFGVFWKGLIWHIFILVLTSIQYHITNVKNVGNVNIETSIDRWELFTKEKNATLHAFVEKCKMIWDKIFLETELLYYLGTLLSYFAVFLLIFLQKEASWIGFLFLLIVMICFTLNVVSSSANPSTNKMGYRLFKLFVASWYIFVFYSTFVFVVEYAYQFPSLYSYIQSILPEVERAQQFIQEHEKDKSVYIPPYYGYITPRSIGLYKYQYKNVSLLPFTTIAVLTIIQLKYFQYVISRRRHRMKVIKEEHATHESHNEQDQKKQEEPSLVDEIVDTIQEDPSNVKVEKQIIFSKKFDSFLLETFLVLKRFCVMHTPKLLIIFLFLAAHFNPNIIGLIYLVLVLVLAPAPVIASKIWFIISFYSGAIILVKYAYQHPFFTHGLCNNALGAIIQHQVTNFGKSSGICTWLDYIGLVDAATTPNQYVGNVLWSSLLVFIAALLQQVTFRWEKSLKRRGLYEEGHLFLEAEARLTSKKTEEEKKASALGSKRIFRKRTTIYINREDLDKLYAEEEEENSGENEENFKNTYKRKLLKFVTKVNRTIKYTFNHFYDGFGFEISLFTLLLGSLSLIQTLWGAVYLIVFGVCFFTGKKNKVLSRGWIFLVMVVEINMLILFFFRLKIVQSLQFYGTMMNIPVFSRYIILNLGGTSDINNTEYIVAILYLMMFFMALQARVFFKGMYARIQHIEISQPEKLPKRERGELVSKFLERTQKVDGNLIVQLDSSSLVRRNIDTRKIEKIKDFTTPENQKKLWYKIKLFIYRFFCFLVLIVMFIDAAIDSNVIKLVQMVLCLFYLNLFNRIYWKSVPFWRGIGIFYFISFVIDAIYQIPIVLLGDPINWSSDNDTTGWVNNLCLLFGLKRRGIENFVSEIIVVCLYYIQILLFESEDYIHFVNLLYRENHERASKYKLNQAHRAAQILSRFSEELFSEKRREANRSALKSFHEVNKASDFQTFYDRKHMLKDEYEKVVKTYAKNSEKIERERAILVLAISELLDMESQESAKIRKRIVSNVNKEGALMKKLLKRAEYKFQKKMREVVSTLENLQNFKQVKVVSKRSPINFERGLIDIPQDPTQEFMPSSITKEEIQHVMKSIVSKIAPHDRIVDLGDVFGAPTTNLDNLVKTHVKTDSINDVLSKQIRKLVEEENTTGHEGTSKDGVKEKEPKEQQVKYPFSFKLKKVMAMIFAHVGHYIYMFTDLFTNRVQIFIGISWMDNATIEKKYRVNLDAIIKEAIDEYIENKEKEQEKPPQEVELLDEIKLTTTDDNKQQETTTKEATQDQIPTINLDQVMQTELDQLKVHPDMKKKPFHWVPIALKIRQLLIVLTKLFFNNTDVICFFAMLVNVLYAPTYFNLLFTFCAFTYAAIQYPYPHRYYYEAMLIWAQFLIAVQYILYLIQAALPDSMKTSDTDPAIFLLGWQPSTALLSDIVMYLLIILAIFFHREVSRNRGEWKTNSRKKKKSKEGASTDSTGHAVTTSSQQQQSGTVEPSTTIVGTEPASSSEQKLSVVEPTTRARSDTTTSIELVSERQTDTTDTNKEPKKKNKTVKFIDVEEEEAKKEAAKKEPFVKRAFRKLVNGVKAVVNDQFKLGIDYYVVTVAVEIISFVLFFFSYSSMSGRAADETLGAIKSNELSGAFVIILFVFFIEICIERVLYLFASVTAKLIFHILLVIIYHIVYIVSYIIIHRNQNSTGIVLLKILFFIKCVYLFLASLQIRTGYPKRRYTQFFTRSYFWIAQYIYLGYRAIPFVFELKTLLDWTFIDTTFNFYEYLKFEDIYSALYKRKCDLEYKILQARGFGNRIFLTTKATSGFLLFVIFSMIIFFPLLFYSTANPALSYNSVNTVEVSIGLEGFESLYENRFYRLHPEDSLESFVDFFDGNGLRLFADYDPSFQIQNFTLASYSERYWLISTPSRISLVNALLNDTLSLNLTMHLNINRAGPSTQLSLQSRQVVALSKNKRLQLAKLINYNVSYTNFDTTITESISIPFTYNPYVMNKYSALAYATVTEERYLPNCTLTVSNKYITRENVTANNPPGFVSWFMSCSQPTKFYPPGKSGNLNSVKGGPFFFIQSTNIVAANSIISAISSFGIITFYTSFVLAVAQFIRLYSSGLIGRVIYEDLDNVDLLLNYCQDIYKAREDKDLAMEEAMYLNLLRIFRSTELLQVWTRDAKKNWL</sequence>
<feature type="transmembrane region" description="Helical" evidence="7">
    <location>
        <begin position="1128"/>
        <end position="1146"/>
    </location>
</feature>
<reference evidence="11 12" key="1">
    <citation type="journal article" date="2019" name="Sci. Rep.">
        <title>Nanopore sequencing improves the draft genome of the human pathogenic amoeba Naegleria fowleri.</title>
        <authorList>
            <person name="Liechti N."/>
            <person name="Schurch N."/>
            <person name="Bruggmann R."/>
            <person name="Wittwer M."/>
        </authorList>
    </citation>
    <scope>NUCLEOTIDE SEQUENCE [LARGE SCALE GENOMIC DNA]</scope>
    <source>
        <strain evidence="11 12">ATCC 30894</strain>
    </source>
</reference>
<dbReference type="GO" id="GO:0071260">
    <property type="term" value="P:cellular response to mechanical stimulus"/>
    <property type="evidence" value="ECO:0007669"/>
    <property type="project" value="TreeGrafter"/>
</dbReference>
<feature type="transmembrane region" description="Helical" evidence="7">
    <location>
        <begin position="924"/>
        <end position="949"/>
    </location>
</feature>
<evidence type="ECO:0000259" key="8">
    <source>
        <dbReference type="Pfam" id="PF12166"/>
    </source>
</evidence>
<feature type="transmembrane region" description="Helical" evidence="7">
    <location>
        <begin position="2442"/>
        <end position="2462"/>
    </location>
</feature>
<dbReference type="Pfam" id="PF24874">
    <property type="entry name" value="Piezo_THU9_anchor"/>
    <property type="match status" value="1"/>
</dbReference>
<dbReference type="InterPro" id="IPR027272">
    <property type="entry name" value="Piezo"/>
</dbReference>
<dbReference type="GO" id="GO:0016020">
    <property type="term" value="C:membrane"/>
    <property type="evidence" value="ECO:0007669"/>
    <property type="project" value="UniProtKB-SubCell"/>
</dbReference>
<dbReference type="Proteomes" id="UP000444721">
    <property type="component" value="Unassembled WGS sequence"/>
</dbReference>
<dbReference type="VEuPathDB" id="AmoebaDB:NF0100290"/>
<feature type="transmembrane region" description="Helical" evidence="7">
    <location>
        <begin position="1033"/>
        <end position="1050"/>
    </location>
</feature>
<dbReference type="GO" id="GO:0008381">
    <property type="term" value="F:mechanosensitive monoatomic ion channel activity"/>
    <property type="evidence" value="ECO:0007669"/>
    <property type="project" value="InterPro"/>
</dbReference>
<feature type="transmembrane region" description="Helical" evidence="7">
    <location>
        <begin position="416"/>
        <end position="432"/>
    </location>
</feature>
<dbReference type="GO" id="GO:0050982">
    <property type="term" value="P:detection of mechanical stimulus"/>
    <property type="evidence" value="ECO:0007669"/>
    <property type="project" value="TreeGrafter"/>
</dbReference>
<feature type="transmembrane region" description="Helical" evidence="7">
    <location>
        <begin position="528"/>
        <end position="553"/>
    </location>
</feature>
<comment type="subcellular location">
    <subcellularLocation>
        <location evidence="1">Membrane</location>
        <topology evidence="1">Multi-pass membrane protein</topology>
    </subcellularLocation>
</comment>
<feature type="compositionally biased region" description="Polar residues" evidence="6">
    <location>
        <begin position="2486"/>
        <end position="2498"/>
    </location>
</feature>
<feature type="transmembrane region" description="Helical" evidence="7">
    <location>
        <begin position="2614"/>
        <end position="2633"/>
    </location>
</feature>
<dbReference type="GeneID" id="68113558"/>
<feature type="transmembrane region" description="Helical" evidence="7">
    <location>
        <begin position="630"/>
        <end position="650"/>
    </location>
</feature>
<feature type="transmembrane region" description="Helical" evidence="7">
    <location>
        <begin position="3100"/>
        <end position="3124"/>
    </location>
</feature>
<dbReference type="RefSeq" id="XP_044559579.1">
    <property type="nucleotide sequence ID" value="XM_044709965.1"/>
</dbReference>
<feature type="compositionally biased region" description="Basic and acidic residues" evidence="6">
    <location>
        <begin position="2177"/>
        <end position="2188"/>
    </location>
</feature>
<dbReference type="VEuPathDB" id="AmoebaDB:NF0100300"/>
<feature type="transmembrane region" description="Helical" evidence="7">
    <location>
        <begin position="1810"/>
        <end position="1828"/>
    </location>
</feature>
<feature type="transmembrane region" description="Helical" evidence="7">
    <location>
        <begin position="2400"/>
        <end position="2422"/>
    </location>
</feature>
<evidence type="ECO:0000256" key="7">
    <source>
        <dbReference type="SAM" id="Phobius"/>
    </source>
</evidence>
<feature type="transmembrane region" description="Helical" evidence="7">
    <location>
        <begin position="1585"/>
        <end position="1615"/>
    </location>
</feature>